<dbReference type="Pfam" id="PF01663">
    <property type="entry name" value="Phosphodiest"/>
    <property type="match status" value="1"/>
</dbReference>
<feature type="transmembrane region" description="Helical" evidence="11">
    <location>
        <begin position="584"/>
        <end position="602"/>
    </location>
</feature>
<keyword evidence="13" id="KW-1185">Reference proteome</keyword>
<comment type="pathway">
    <text evidence="2">Glycolipid biosynthesis; glycosylphosphatidylinositol-anchor biosynthesis.</text>
</comment>
<dbReference type="OrthoDB" id="272139at2759"/>
<dbReference type="CDD" id="cd16023">
    <property type="entry name" value="GPI_EPT_3"/>
    <property type="match status" value="1"/>
</dbReference>
<dbReference type="EMBL" id="SGPL01000484">
    <property type="protein sequence ID" value="THH12045.1"/>
    <property type="molecule type" value="Genomic_DNA"/>
</dbReference>
<feature type="transmembrane region" description="Helical" evidence="11">
    <location>
        <begin position="743"/>
        <end position="767"/>
    </location>
</feature>
<dbReference type="UniPathway" id="UPA00196"/>
<keyword evidence="9 11" id="KW-0472">Membrane</keyword>
<evidence type="ECO:0000256" key="11">
    <source>
        <dbReference type="SAM" id="Phobius"/>
    </source>
</evidence>
<feature type="transmembrane region" description="Helical" evidence="11">
    <location>
        <begin position="474"/>
        <end position="491"/>
    </location>
</feature>
<comment type="similarity">
    <text evidence="3">Belongs to the PIGG/PIGN/PIGO family. PIGO subfamily.</text>
</comment>
<evidence type="ECO:0000256" key="9">
    <source>
        <dbReference type="ARBA" id="ARBA00023136"/>
    </source>
</evidence>
<proteinExistence type="inferred from homology"/>
<dbReference type="GO" id="GO:0006506">
    <property type="term" value="P:GPI anchor biosynthetic process"/>
    <property type="evidence" value="ECO:0007669"/>
    <property type="project" value="UniProtKB-UniPathway"/>
</dbReference>
<protein>
    <submittedName>
        <fullName evidence="12">Uncharacterized protein</fullName>
    </submittedName>
</protein>
<organism evidence="12 13">
    <name type="scientific">Bondarzewia mesenterica</name>
    <dbReference type="NCBI Taxonomy" id="1095465"/>
    <lineage>
        <taxon>Eukaryota</taxon>
        <taxon>Fungi</taxon>
        <taxon>Dikarya</taxon>
        <taxon>Basidiomycota</taxon>
        <taxon>Agaricomycotina</taxon>
        <taxon>Agaricomycetes</taxon>
        <taxon>Russulales</taxon>
        <taxon>Bondarzewiaceae</taxon>
        <taxon>Bondarzewia</taxon>
    </lineage>
</organism>
<accession>A0A4S4LJP2</accession>
<dbReference type="InterPro" id="IPR017850">
    <property type="entry name" value="Alkaline_phosphatase_core_sf"/>
</dbReference>
<feature type="transmembrane region" description="Helical" evidence="11">
    <location>
        <begin position="886"/>
        <end position="909"/>
    </location>
</feature>
<comment type="caution">
    <text evidence="12">The sequence shown here is derived from an EMBL/GenBank/DDBJ whole genome shotgun (WGS) entry which is preliminary data.</text>
</comment>
<evidence type="ECO:0000313" key="12">
    <source>
        <dbReference type="EMBL" id="THH12045.1"/>
    </source>
</evidence>
<dbReference type="SUPFAM" id="SSF53649">
    <property type="entry name" value="Alkaline phosphatase-like"/>
    <property type="match status" value="1"/>
</dbReference>
<dbReference type="Proteomes" id="UP000310158">
    <property type="component" value="Unassembled WGS sequence"/>
</dbReference>
<feature type="transmembrane region" description="Helical" evidence="11">
    <location>
        <begin position="972"/>
        <end position="994"/>
    </location>
</feature>
<evidence type="ECO:0000256" key="6">
    <source>
        <dbReference type="ARBA" id="ARBA00022692"/>
    </source>
</evidence>
<evidence type="ECO:0000256" key="10">
    <source>
        <dbReference type="ARBA" id="ARBA00023180"/>
    </source>
</evidence>
<keyword evidence="6 11" id="KW-0812">Transmembrane</keyword>
<feature type="transmembrane region" description="Helical" evidence="11">
    <location>
        <begin position="555"/>
        <end position="572"/>
    </location>
</feature>
<reference evidence="12 13" key="1">
    <citation type="submission" date="2019-02" db="EMBL/GenBank/DDBJ databases">
        <title>Genome sequencing of the rare red list fungi Bondarzewia mesenterica.</title>
        <authorList>
            <person name="Buettner E."/>
            <person name="Kellner H."/>
        </authorList>
    </citation>
    <scope>NUCLEOTIDE SEQUENCE [LARGE SCALE GENOMIC DNA]</scope>
    <source>
        <strain evidence="12 13">DSM 108281</strain>
    </source>
</reference>
<evidence type="ECO:0000256" key="4">
    <source>
        <dbReference type="ARBA" id="ARBA00022502"/>
    </source>
</evidence>
<evidence type="ECO:0000256" key="8">
    <source>
        <dbReference type="ARBA" id="ARBA00022989"/>
    </source>
</evidence>
<dbReference type="GO" id="GO:0051377">
    <property type="term" value="F:mannose-ethanolamine phosphotransferase activity"/>
    <property type="evidence" value="ECO:0007669"/>
    <property type="project" value="InterPro"/>
</dbReference>
<dbReference type="InterPro" id="IPR037675">
    <property type="entry name" value="PIG-O_N"/>
</dbReference>
<evidence type="ECO:0000256" key="3">
    <source>
        <dbReference type="ARBA" id="ARBA00008695"/>
    </source>
</evidence>
<dbReference type="PANTHER" id="PTHR23071:SF1">
    <property type="entry name" value="GPI ETHANOLAMINE PHOSPHATE TRANSFERASE 3"/>
    <property type="match status" value="1"/>
</dbReference>
<keyword evidence="7" id="KW-0256">Endoplasmic reticulum</keyword>
<evidence type="ECO:0000256" key="5">
    <source>
        <dbReference type="ARBA" id="ARBA00022679"/>
    </source>
</evidence>
<feature type="transmembrane region" description="Helical" evidence="11">
    <location>
        <begin position="773"/>
        <end position="790"/>
    </location>
</feature>
<name>A0A4S4LJP2_9AGAM</name>
<gene>
    <name evidence="12" type="ORF">EW146_g7837</name>
</gene>
<feature type="transmembrane region" description="Helical" evidence="11">
    <location>
        <begin position="529"/>
        <end position="549"/>
    </location>
</feature>
<feature type="transmembrane region" description="Helical" evidence="11">
    <location>
        <begin position="626"/>
        <end position="643"/>
    </location>
</feature>
<dbReference type="PANTHER" id="PTHR23071">
    <property type="entry name" value="PHOSPHATIDYLINOSITOL GLYCAN"/>
    <property type="match status" value="1"/>
</dbReference>
<evidence type="ECO:0000313" key="13">
    <source>
        <dbReference type="Proteomes" id="UP000310158"/>
    </source>
</evidence>
<keyword evidence="8 11" id="KW-1133">Transmembrane helix</keyword>
<keyword evidence="5" id="KW-0808">Transferase</keyword>
<keyword evidence="4" id="KW-0337">GPI-anchor biosynthesis</keyword>
<sequence>MSFRTSSVLLYLFLLHIAGIYLFTRGFLLTRLSLSSVTSCDASAPCTLEPTHKRAVFLIIDALRFDFLSPNPPEPSSPYHHNVLTLPRELTDKHPQHSFLFDSYADPPTTTLQRIKGIVTGSLPTFVDMGHNFGGSSIAEDSIIQQLRMANKSIAFMGDDTWLSVFPTSFHPEMSHDFDSFNVEDLHTVDNGVIANLFPLLTGSPHANSWDFLIGHFLGVDHVGHRVGPDHPTMKAKQEQMNDVLMRLVDALDPDTLLVVLGDHGMDRKGDHGGDGDLEVSAAMWIYSKGPALSFDKASISPALLKTTVFPGASVPHRRVQQIDLVPSLSLLLGLPIPFNNLGTIIPELFWRDKYGTDYHRALEFNTRQVHQYLSTYRASSSGGELDTVWSNLQAQWTKVASSASAEKLTASVEYTRLALETCRSLWAQFNAGLIGFGLIILVLSLVVGWGIFEQSGNAVALWEAWVSKATKDCLLAALVGSALGAIAHMPSQAIPIFNGVSLLQFVLFGAATISALAILFTTPLHPRLSWSLLPLILHPVAFLSNSYTFWEDRIVPFFLLTSLVQPFLKSFSAPTSHLRKRILFFSVIFAVCIRLMGISTVCREEQHPWCSITFFAGGTVAEPPSPILALIIPLCGLLPFTIKRFLSISKSDKGVAAIFLPYILTPTLLAGSVYWIMEWVDSTQLIGASAGFRLARTILARCAMGGMLIAGGLLWSIVPVCLQITSERKPPAPGETESKTQVVVLGFANAFGSPYVIFWCISLGIVWVTTQLTGQIVLGLATVALLAYLEVVDSVNDATALQDAFETNPSAALALFQSQAGSPGAAPTSALPTPSLPIRFSDIVPIALLALHAFYTTGHQSTIPSIQWKSAFVLNSTVTYPFSPLLVILNTFGPIFLFALATPLLALWNVAPFAMTATAASAPGPATAVLGTVRASVGIMLYFNLLLVGSAVSAALLRRHLMVWKVFAPRYMAGAAQVVVVDLAVLFGVWVGARRVIGRVGAMFGGRPGSK</sequence>
<evidence type="ECO:0000256" key="2">
    <source>
        <dbReference type="ARBA" id="ARBA00004687"/>
    </source>
</evidence>
<keyword evidence="10" id="KW-0325">Glycoprotein</keyword>
<feature type="transmembrane region" description="Helical" evidence="11">
    <location>
        <begin position="7"/>
        <end position="28"/>
    </location>
</feature>
<feature type="transmembrane region" description="Helical" evidence="11">
    <location>
        <begin position="655"/>
        <end position="678"/>
    </location>
</feature>
<dbReference type="InterPro" id="IPR002591">
    <property type="entry name" value="Phosphodiest/P_Trfase"/>
</dbReference>
<dbReference type="InterPro" id="IPR039524">
    <property type="entry name" value="PIGO/GPI13"/>
</dbReference>
<dbReference type="Gene3D" id="3.40.720.10">
    <property type="entry name" value="Alkaline Phosphatase, subunit A"/>
    <property type="match status" value="1"/>
</dbReference>
<feature type="transmembrane region" description="Helical" evidence="11">
    <location>
        <begin position="503"/>
        <end position="522"/>
    </location>
</feature>
<feature type="transmembrane region" description="Helical" evidence="11">
    <location>
        <begin position="426"/>
        <end position="453"/>
    </location>
</feature>
<evidence type="ECO:0000256" key="1">
    <source>
        <dbReference type="ARBA" id="ARBA00004477"/>
    </source>
</evidence>
<feature type="transmembrane region" description="Helical" evidence="11">
    <location>
        <begin position="698"/>
        <end position="723"/>
    </location>
</feature>
<evidence type="ECO:0000256" key="7">
    <source>
        <dbReference type="ARBA" id="ARBA00022824"/>
    </source>
</evidence>
<comment type="subcellular location">
    <subcellularLocation>
        <location evidence="1">Endoplasmic reticulum membrane</location>
        <topology evidence="1">Multi-pass membrane protein</topology>
    </subcellularLocation>
</comment>
<feature type="transmembrane region" description="Helical" evidence="11">
    <location>
        <begin position="940"/>
        <end position="960"/>
    </location>
</feature>
<dbReference type="AlphaFoldDB" id="A0A4S4LJP2"/>
<dbReference type="GO" id="GO:0005789">
    <property type="term" value="C:endoplasmic reticulum membrane"/>
    <property type="evidence" value="ECO:0007669"/>
    <property type="project" value="UniProtKB-SubCell"/>
</dbReference>